<evidence type="ECO:0000256" key="1">
    <source>
        <dbReference type="SAM" id="SignalP"/>
    </source>
</evidence>
<organism evidence="2 3">
    <name type="scientific">Paracoccus tegillarcae</name>
    <dbReference type="NCBI Taxonomy" id="1529068"/>
    <lineage>
        <taxon>Bacteria</taxon>
        <taxon>Pseudomonadati</taxon>
        <taxon>Pseudomonadota</taxon>
        <taxon>Alphaproteobacteria</taxon>
        <taxon>Rhodobacterales</taxon>
        <taxon>Paracoccaceae</taxon>
        <taxon>Paracoccus</taxon>
    </lineage>
</organism>
<feature type="signal peptide" evidence="1">
    <location>
        <begin position="1"/>
        <end position="22"/>
    </location>
</feature>
<reference evidence="2 3" key="1">
    <citation type="submission" date="2017-12" db="EMBL/GenBank/DDBJ databases">
        <authorList>
            <person name="Hurst M.R.H."/>
        </authorList>
    </citation>
    <scope>NUCLEOTIDE SEQUENCE [LARGE SCALE GENOMIC DNA]</scope>
    <source>
        <strain evidence="2 3">BM15</strain>
    </source>
</reference>
<sequence>MRLIFVFIALATLPIGVLPAAAACATGGQSVFSCSFHGGSKEVQLCLHTDRVTYAFGRPGQRSELQLAAPLDQSEFLPWPGIGPTMFNTMVFFNNRHGYAVTGTLERGTQENQPVAEPGGLIEVSRDGQSLATLRCDAGSVRDGLDAIHDAKRAAGACWDHSRQVWAACRN</sequence>
<keyword evidence="3" id="KW-1185">Reference proteome</keyword>
<dbReference type="OrthoDB" id="7426224at2"/>
<dbReference type="Proteomes" id="UP000233742">
    <property type="component" value="Chromosome"/>
</dbReference>
<dbReference type="AlphaFoldDB" id="A0A2K9ESU0"/>
<keyword evidence="1" id="KW-0732">Signal</keyword>
<evidence type="ECO:0000313" key="2">
    <source>
        <dbReference type="EMBL" id="AUH32274.1"/>
    </source>
</evidence>
<name>A0A2K9ESU0_9RHOB</name>
<gene>
    <name evidence="2" type="ORF">CUV01_01660</name>
</gene>
<dbReference type="PROSITE" id="PS51257">
    <property type="entry name" value="PROKAR_LIPOPROTEIN"/>
    <property type="match status" value="1"/>
</dbReference>
<accession>A0A2K9ESU0</accession>
<dbReference type="KEGG" id="paro:CUV01_01660"/>
<protein>
    <submittedName>
        <fullName evidence="2">Uncharacterized protein</fullName>
    </submittedName>
</protein>
<proteinExistence type="predicted"/>
<feature type="chain" id="PRO_5014688178" evidence="1">
    <location>
        <begin position="23"/>
        <end position="171"/>
    </location>
</feature>
<evidence type="ECO:0000313" key="3">
    <source>
        <dbReference type="Proteomes" id="UP000233742"/>
    </source>
</evidence>
<dbReference type="EMBL" id="CP025408">
    <property type="protein sequence ID" value="AUH32274.1"/>
    <property type="molecule type" value="Genomic_DNA"/>
</dbReference>
<dbReference type="RefSeq" id="WP_101458952.1">
    <property type="nucleotide sequence ID" value="NZ_CP025408.1"/>
</dbReference>